<keyword evidence="4 6" id="KW-1133">Transmembrane helix</keyword>
<gene>
    <name evidence="8" type="ORF">F2P47_14835</name>
</gene>
<protein>
    <recommendedName>
        <fullName evidence="7">Type II secretion system protein GspF domain-containing protein</fullName>
    </recommendedName>
</protein>
<dbReference type="PANTHER" id="PTHR35007">
    <property type="entry name" value="INTEGRAL MEMBRANE PROTEIN-RELATED"/>
    <property type="match status" value="1"/>
</dbReference>
<dbReference type="EMBL" id="WESC01000015">
    <property type="protein sequence ID" value="KAB7738889.1"/>
    <property type="molecule type" value="Genomic_DNA"/>
</dbReference>
<evidence type="ECO:0000256" key="4">
    <source>
        <dbReference type="ARBA" id="ARBA00022989"/>
    </source>
</evidence>
<dbReference type="AlphaFoldDB" id="A0A6N6VDZ3"/>
<dbReference type="GO" id="GO:0005886">
    <property type="term" value="C:plasma membrane"/>
    <property type="evidence" value="ECO:0007669"/>
    <property type="project" value="UniProtKB-SubCell"/>
</dbReference>
<dbReference type="Pfam" id="PF00482">
    <property type="entry name" value="T2SSF"/>
    <property type="match status" value="1"/>
</dbReference>
<dbReference type="RefSeq" id="WP_152217164.1">
    <property type="nucleotide sequence ID" value="NZ_JBAQYD010000012.1"/>
</dbReference>
<keyword evidence="3 6" id="KW-0812">Transmembrane</keyword>
<feature type="transmembrane region" description="Helical" evidence="6">
    <location>
        <begin position="95"/>
        <end position="120"/>
    </location>
</feature>
<evidence type="ECO:0000256" key="2">
    <source>
        <dbReference type="ARBA" id="ARBA00022475"/>
    </source>
</evidence>
<feature type="transmembrane region" description="Helical" evidence="6">
    <location>
        <begin position="282"/>
        <end position="305"/>
    </location>
</feature>
<evidence type="ECO:0000256" key="6">
    <source>
        <dbReference type="SAM" id="Phobius"/>
    </source>
</evidence>
<comment type="subcellular location">
    <subcellularLocation>
        <location evidence="1">Cell membrane</location>
        <topology evidence="1">Multi-pass membrane protein</topology>
    </subcellularLocation>
</comment>
<reference evidence="8 9" key="1">
    <citation type="submission" date="2019-09" db="EMBL/GenBank/DDBJ databases">
        <title>Parvibaculum sedimenti sp. nov., isolated from sediment.</title>
        <authorList>
            <person name="Wang Y."/>
        </authorList>
    </citation>
    <scope>NUCLEOTIDE SEQUENCE [LARGE SCALE GENOMIC DNA]</scope>
    <source>
        <strain evidence="8 9">HXT-9</strain>
    </source>
</reference>
<evidence type="ECO:0000313" key="8">
    <source>
        <dbReference type="EMBL" id="KAB7738889.1"/>
    </source>
</evidence>
<dbReference type="Proteomes" id="UP000468901">
    <property type="component" value="Unassembled WGS sequence"/>
</dbReference>
<feature type="domain" description="Type II secretion system protein GspF" evidence="7">
    <location>
        <begin position="172"/>
        <end position="299"/>
    </location>
</feature>
<evidence type="ECO:0000256" key="5">
    <source>
        <dbReference type="ARBA" id="ARBA00023136"/>
    </source>
</evidence>
<dbReference type="PANTHER" id="PTHR35007:SF2">
    <property type="entry name" value="PILUS ASSEMBLE PROTEIN"/>
    <property type="match status" value="1"/>
</dbReference>
<accession>A0A6N6VDZ3</accession>
<dbReference type="InterPro" id="IPR018076">
    <property type="entry name" value="T2SS_GspF_dom"/>
</dbReference>
<keyword evidence="5 6" id="KW-0472">Membrane</keyword>
<organism evidence="8 9">
    <name type="scientific">Parvibaculum sedimenti</name>
    <dbReference type="NCBI Taxonomy" id="2608632"/>
    <lineage>
        <taxon>Bacteria</taxon>
        <taxon>Pseudomonadati</taxon>
        <taxon>Pseudomonadota</taxon>
        <taxon>Alphaproteobacteria</taxon>
        <taxon>Hyphomicrobiales</taxon>
        <taxon>Parvibaculaceae</taxon>
        <taxon>Parvibaculum</taxon>
    </lineage>
</organism>
<name>A0A6N6VDZ3_9HYPH</name>
<keyword evidence="2" id="KW-1003">Cell membrane</keyword>
<sequence length="313" mass="34230">MGFLVTNQPGVTLLIAALALIWAGFVLVIYAMHIRRQAIDRRVALVEPKKVSKVAERNGEMELGKPQVPSGLPGGMTEREQHELMRIFARWGIPIGYAVAAYMALRLATVVALAVLSYLLSSYLPAIGRNAPLHYLMSAAVGMAGWLLPHYVIQKLAARHAATAARGLPEALELLVICVEVGLALEDSIKRAAQELRHTNPYLAEELYLTSADLEILPSQDQALHNFAERLGVPSARSVVSTLTQTLRYGTPLVSALRVVAAELRNTSLLEMEERANKLPTLMTLPMILFIMPTIFLVVGGPAVLRVVDIFLK</sequence>
<proteinExistence type="predicted"/>
<evidence type="ECO:0000256" key="1">
    <source>
        <dbReference type="ARBA" id="ARBA00004651"/>
    </source>
</evidence>
<keyword evidence="9" id="KW-1185">Reference proteome</keyword>
<evidence type="ECO:0000313" key="9">
    <source>
        <dbReference type="Proteomes" id="UP000468901"/>
    </source>
</evidence>
<feature type="transmembrane region" description="Helical" evidence="6">
    <location>
        <begin position="12"/>
        <end position="32"/>
    </location>
</feature>
<feature type="transmembrane region" description="Helical" evidence="6">
    <location>
        <begin position="132"/>
        <end position="153"/>
    </location>
</feature>
<evidence type="ECO:0000259" key="7">
    <source>
        <dbReference type="Pfam" id="PF00482"/>
    </source>
</evidence>
<comment type="caution">
    <text evidence="8">The sequence shown here is derived from an EMBL/GenBank/DDBJ whole genome shotgun (WGS) entry which is preliminary data.</text>
</comment>
<evidence type="ECO:0000256" key="3">
    <source>
        <dbReference type="ARBA" id="ARBA00022692"/>
    </source>
</evidence>